<evidence type="ECO:0000256" key="1">
    <source>
        <dbReference type="SAM" id="Phobius"/>
    </source>
</evidence>
<dbReference type="Proteomes" id="UP000198928">
    <property type="component" value="Unassembled WGS sequence"/>
</dbReference>
<dbReference type="EMBL" id="FOSG01000001">
    <property type="protein sequence ID" value="SFJ76578.1"/>
    <property type="molecule type" value="Genomic_DNA"/>
</dbReference>
<keyword evidence="1" id="KW-0812">Transmembrane</keyword>
<dbReference type="AlphaFoldDB" id="A0A1I3TZ55"/>
<dbReference type="OrthoDB" id="4277346at2"/>
<keyword evidence="1" id="KW-1133">Transmembrane helix</keyword>
<sequence length="123" mass="12787">MGADEDDGEDDTSVERGEGLTGLVLAVLAGVLATVWWGFTGLGTENFGSDCAFHFGESGPRVEHCHEVNDRAGAWLPLLVLGAWVCAAAGIVPRLRYAVSVCAVAFLTLAVMLGVHAMAVSSP</sequence>
<feature type="transmembrane region" description="Helical" evidence="1">
    <location>
        <begin position="20"/>
        <end position="39"/>
    </location>
</feature>
<reference evidence="3" key="1">
    <citation type="submission" date="2016-10" db="EMBL/GenBank/DDBJ databases">
        <authorList>
            <person name="Varghese N."/>
            <person name="Submissions S."/>
        </authorList>
    </citation>
    <scope>NUCLEOTIDE SEQUENCE [LARGE SCALE GENOMIC DNA]</scope>
    <source>
        <strain evidence="3">PL19</strain>
    </source>
</reference>
<name>A0A1I3TZ55_9ACTN</name>
<keyword evidence="3" id="KW-1185">Reference proteome</keyword>
<feature type="transmembrane region" description="Helical" evidence="1">
    <location>
        <begin position="99"/>
        <end position="119"/>
    </location>
</feature>
<organism evidence="2 3">
    <name type="scientific">Streptomyces pini</name>
    <dbReference type="NCBI Taxonomy" id="1520580"/>
    <lineage>
        <taxon>Bacteria</taxon>
        <taxon>Bacillati</taxon>
        <taxon>Actinomycetota</taxon>
        <taxon>Actinomycetes</taxon>
        <taxon>Kitasatosporales</taxon>
        <taxon>Streptomycetaceae</taxon>
        <taxon>Streptomyces</taxon>
    </lineage>
</organism>
<evidence type="ECO:0000313" key="2">
    <source>
        <dbReference type="EMBL" id="SFJ76578.1"/>
    </source>
</evidence>
<keyword evidence="1" id="KW-0472">Membrane</keyword>
<dbReference type="RefSeq" id="WP_093846756.1">
    <property type="nucleotide sequence ID" value="NZ_FOSG01000001.1"/>
</dbReference>
<proteinExistence type="predicted"/>
<feature type="transmembrane region" description="Helical" evidence="1">
    <location>
        <begin position="74"/>
        <end position="92"/>
    </location>
</feature>
<protein>
    <submittedName>
        <fullName evidence="2">Uncharacterized protein</fullName>
    </submittedName>
</protein>
<accession>A0A1I3TZ55</accession>
<evidence type="ECO:0000313" key="3">
    <source>
        <dbReference type="Proteomes" id="UP000198928"/>
    </source>
</evidence>
<gene>
    <name evidence="2" type="ORF">SAMN05192584_101214</name>
</gene>